<protein>
    <submittedName>
        <fullName evidence="1">6936_t:CDS:1</fullName>
    </submittedName>
</protein>
<evidence type="ECO:0000313" key="1">
    <source>
        <dbReference type="EMBL" id="CAG8520393.1"/>
    </source>
</evidence>
<comment type="caution">
    <text evidence="1">The sequence shown here is derived from an EMBL/GenBank/DDBJ whole genome shotgun (WGS) entry which is preliminary data.</text>
</comment>
<proteinExistence type="predicted"/>
<name>A0ACA9LB60_9GLOM</name>
<keyword evidence="2" id="KW-1185">Reference proteome</keyword>
<feature type="non-terminal residue" evidence="1">
    <location>
        <position position="243"/>
    </location>
</feature>
<gene>
    <name evidence="1" type="ORF">SPELUC_LOCUS3904</name>
</gene>
<accession>A0ACA9LB60</accession>
<sequence>MEKEHSKNTKPINEKKERVMLTKKQKEDNEINQVEKVNSRKSNRSNKEKNKSLLKTEKKNNENHENFLRIERKVQGRNVLILIDSGASKDFIDKKFNVEVLPLQKYNLILEKLTEVKENTKECQTSLVFKQQFNQEVKRTTELYAVLTVEDLEKKTKIKRVSEFLKELVDQYQDVFSDELLKELLPERNIDHEILLQEGTSPSYRLIYKMSMPEMKELKKQIEDYIGDKTVLNGGEYKGIIEP</sequence>
<organism evidence="1 2">
    <name type="scientific">Cetraspora pellucida</name>
    <dbReference type="NCBI Taxonomy" id="1433469"/>
    <lineage>
        <taxon>Eukaryota</taxon>
        <taxon>Fungi</taxon>
        <taxon>Fungi incertae sedis</taxon>
        <taxon>Mucoromycota</taxon>
        <taxon>Glomeromycotina</taxon>
        <taxon>Glomeromycetes</taxon>
        <taxon>Diversisporales</taxon>
        <taxon>Gigasporaceae</taxon>
        <taxon>Cetraspora</taxon>
    </lineage>
</organism>
<evidence type="ECO:0000313" key="2">
    <source>
        <dbReference type="Proteomes" id="UP000789366"/>
    </source>
</evidence>
<reference evidence="1" key="1">
    <citation type="submission" date="2021-06" db="EMBL/GenBank/DDBJ databases">
        <authorList>
            <person name="Kallberg Y."/>
            <person name="Tangrot J."/>
            <person name="Rosling A."/>
        </authorList>
    </citation>
    <scope>NUCLEOTIDE SEQUENCE</scope>
    <source>
        <strain evidence="1">28 12/20/2015</strain>
    </source>
</reference>
<dbReference type="EMBL" id="CAJVPW010003190">
    <property type="protein sequence ID" value="CAG8520393.1"/>
    <property type="molecule type" value="Genomic_DNA"/>
</dbReference>
<dbReference type="Proteomes" id="UP000789366">
    <property type="component" value="Unassembled WGS sequence"/>
</dbReference>